<feature type="transmembrane region" description="Helical" evidence="2">
    <location>
        <begin position="21"/>
        <end position="39"/>
    </location>
</feature>
<dbReference type="InterPro" id="IPR045584">
    <property type="entry name" value="Pilin-like"/>
</dbReference>
<dbReference type="AlphaFoldDB" id="A0A3B0VDZ4"/>
<dbReference type="NCBIfam" id="TIGR02532">
    <property type="entry name" value="IV_pilin_GFxxxE"/>
    <property type="match status" value="1"/>
</dbReference>
<keyword evidence="2" id="KW-1133">Transmembrane helix</keyword>
<keyword evidence="1" id="KW-0488">Methylation</keyword>
<evidence type="ECO:0000256" key="1">
    <source>
        <dbReference type="ARBA" id="ARBA00022481"/>
    </source>
</evidence>
<accession>A0A3B0VDZ4</accession>
<reference evidence="3" key="1">
    <citation type="submission" date="2018-06" db="EMBL/GenBank/DDBJ databases">
        <authorList>
            <person name="Zhirakovskaya E."/>
        </authorList>
    </citation>
    <scope>NUCLEOTIDE SEQUENCE</scope>
</reference>
<dbReference type="PANTHER" id="PTHR30093">
    <property type="entry name" value="GENERAL SECRETION PATHWAY PROTEIN G"/>
    <property type="match status" value="1"/>
</dbReference>
<organism evidence="3">
    <name type="scientific">hydrothermal vent metagenome</name>
    <dbReference type="NCBI Taxonomy" id="652676"/>
    <lineage>
        <taxon>unclassified sequences</taxon>
        <taxon>metagenomes</taxon>
        <taxon>ecological metagenomes</taxon>
    </lineage>
</organism>
<dbReference type="PRINTS" id="PR00813">
    <property type="entry name" value="BCTERIALGSPG"/>
</dbReference>
<dbReference type="SUPFAM" id="SSF54523">
    <property type="entry name" value="Pili subunits"/>
    <property type="match status" value="1"/>
</dbReference>
<protein>
    <recommendedName>
        <fullName evidence="4">Type IV pilin PilA</fullName>
    </recommendedName>
</protein>
<dbReference type="GO" id="GO:0015627">
    <property type="term" value="C:type II protein secretion system complex"/>
    <property type="evidence" value="ECO:0007669"/>
    <property type="project" value="InterPro"/>
</dbReference>
<evidence type="ECO:0000313" key="3">
    <source>
        <dbReference type="EMBL" id="VAW35049.1"/>
    </source>
</evidence>
<evidence type="ECO:0008006" key="4">
    <source>
        <dbReference type="Google" id="ProtNLM"/>
    </source>
</evidence>
<gene>
    <name evidence="3" type="ORF">MNBD_DELTA02-1014</name>
</gene>
<dbReference type="GO" id="GO:0015628">
    <property type="term" value="P:protein secretion by the type II secretion system"/>
    <property type="evidence" value="ECO:0007669"/>
    <property type="project" value="InterPro"/>
</dbReference>
<dbReference type="Gene3D" id="3.30.700.10">
    <property type="entry name" value="Glycoprotein, Type 4 Pilin"/>
    <property type="match status" value="1"/>
</dbReference>
<name>A0A3B0VDZ4_9ZZZZ</name>
<dbReference type="InterPro" id="IPR000983">
    <property type="entry name" value="Bac_GSPG_pilin"/>
</dbReference>
<keyword evidence="2" id="KW-0812">Transmembrane</keyword>
<keyword evidence="2" id="KW-0472">Membrane</keyword>
<dbReference type="PROSITE" id="PS00409">
    <property type="entry name" value="PROKAR_NTER_METHYL"/>
    <property type="match status" value="1"/>
</dbReference>
<proteinExistence type="predicted"/>
<dbReference type="InterPro" id="IPR012902">
    <property type="entry name" value="N_methyl_site"/>
</dbReference>
<dbReference type="EMBL" id="UOEZ01000018">
    <property type="protein sequence ID" value="VAW35049.1"/>
    <property type="molecule type" value="Genomic_DNA"/>
</dbReference>
<evidence type="ECO:0000256" key="2">
    <source>
        <dbReference type="SAM" id="Phobius"/>
    </source>
</evidence>
<sequence>MLQRLAGFKNRKENKEGGFTLVELLIVVAIIAILAAIAIPQFSQYRARAFVATLNADIKNAYTAAQAYLTDNPSQTIDSIDKLAEAGYNPSSNIVWRAGTMTLSVGDVQLATTAPITTNEATVTFAGVITPASN</sequence>
<dbReference type="PANTHER" id="PTHR30093:SF34">
    <property type="entry name" value="PREPILIN PEPTIDASE-DEPENDENT PROTEIN D"/>
    <property type="match status" value="1"/>
</dbReference>
<dbReference type="Pfam" id="PF07963">
    <property type="entry name" value="N_methyl"/>
    <property type="match status" value="1"/>
</dbReference>